<dbReference type="Gene3D" id="1.25.40.10">
    <property type="entry name" value="Tetratricopeptide repeat domain"/>
    <property type="match status" value="1"/>
</dbReference>
<dbReference type="InterPro" id="IPR011990">
    <property type="entry name" value="TPR-like_helical_dom_sf"/>
</dbReference>
<sequence length="181" mass="19709">MIKPLPSHRSLVILLCAGMLLVGCANQSEQNRNAPPPQKTAAASENSVDEANLRSQANRGDLDSQFQLASLYFVGKPHKDLKQAEYWWKLAADKGHAMAAVSLAYLYTGRDNPDFNNPQLMLKYLNQSAAGGNPMAQHILGNLYLKGAQGVPRDPIQAKALFQSACQQRYAASCEALNKAP</sequence>
<keyword evidence="4" id="KW-1185">Reference proteome</keyword>
<organism evidence="3 4">
    <name type="scientific">Pseudomonas peli</name>
    <dbReference type="NCBI Taxonomy" id="592361"/>
    <lineage>
        <taxon>Bacteria</taxon>
        <taxon>Pseudomonadati</taxon>
        <taxon>Pseudomonadota</taxon>
        <taxon>Gammaproteobacteria</taxon>
        <taxon>Pseudomonadales</taxon>
        <taxon>Pseudomonadaceae</taxon>
        <taxon>Pseudomonas</taxon>
    </lineage>
</organism>
<dbReference type="AlphaFoldDB" id="A0AB37Z3V8"/>
<evidence type="ECO:0000256" key="2">
    <source>
        <dbReference type="SAM" id="SignalP"/>
    </source>
</evidence>
<dbReference type="InterPro" id="IPR050767">
    <property type="entry name" value="Sel1_AlgK"/>
</dbReference>
<dbReference type="Pfam" id="PF08238">
    <property type="entry name" value="Sel1"/>
    <property type="match status" value="2"/>
</dbReference>
<evidence type="ECO:0000313" key="4">
    <source>
        <dbReference type="Proteomes" id="UP000242418"/>
    </source>
</evidence>
<dbReference type="Proteomes" id="UP000242418">
    <property type="component" value="Unassembled WGS sequence"/>
</dbReference>
<dbReference type="PANTHER" id="PTHR11102:SF160">
    <property type="entry name" value="ERAD-ASSOCIATED E3 UBIQUITIN-PROTEIN LIGASE COMPONENT HRD3"/>
    <property type="match status" value="1"/>
</dbReference>
<gene>
    <name evidence="3" type="ORF">SAMN05216370_1000</name>
</gene>
<dbReference type="InterPro" id="IPR006597">
    <property type="entry name" value="Sel1-like"/>
</dbReference>
<protein>
    <recommendedName>
        <fullName evidence="5">Sel1 repeat-containing protein</fullName>
    </recommendedName>
</protein>
<evidence type="ECO:0000313" key="3">
    <source>
        <dbReference type="EMBL" id="SCW40751.1"/>
    </source>
</evidence>
<dbReference type="SMART" id="SM00671">
    <property type="entry name" value="SEL1"/>
    <property type="match status" value="3"/>
</dbReference>
<evidence type="ECO:0000256" key="1">
    <source>
        <dbReference type="SAM" id="MobiDB-lite"/>
    </source>
</evidence>
<feature type="signal peptide" evidence="2">
    <location>
        <begin position="1"/>
        <end position="27"/>
    </location>
</feature>
<keyword evidence="2" id="KW-0732">Signal</keyword>
<dbReference type="SUPFAM" id="SSF81901">
    <property type="entry name" value="HCP-like"/>
    <property type="match status" value="1"/>
</dbReference>
<proteinExistence type="predicted"/>
<comment type="caution">
    <text evidence="3">The sequence shown here is derived from an EMBL/GenBank/DDBJ whole genome shotgun (WGS) entry which is preliminary data.</text>
</comment>
<dbReference type="EMBL" id="FMTL01000001">
    <property type="protein sequence ID" value="SCW40751.1"/>
    <property type="molecule type" value="Genomic_DNA"/>
</dbReference>
<feature type="chain" id="PRO_5044272248" description="Sel1 repeat-containing protein" evidence="2">
    <location>
        <begin position="28"/>
        <end position="181"/>
    </location>
</feature>
<feature type="region of interest" description="Disordered" evidence="1">
    <location>
        <begin position="28"/>
        <end position="52"/>
    </location>
</feature>
<name>A0AB37Z3V8_9PSED</name>
<dbReference type="PANTHER" id="PTHR11102">
    <property type="entry name" value="SEL-1-LIKE PROTEIN"/>
    <property type="match status" value="1"/>
</dbReference>
<evidence type="ECO:0008006" key="5">
    <source>
        <dbReference type="Google" id="ProtNLM"/>
    </source>
</evidence>
<accession>A0AB37Z3V8</accession>
<dbReference type="RefSeq" id="WP_090248929.1">
    <property type="nucleotide sequence ID" value="NZ_FMTL01000001.1"/>
</dbReference>
<reference evidence="3 4" key="1">
    <citation type="submission" date="2016-10" db="EMBL/GenBank/DDBJ databases">
        <authorList>
            <person name="Varghese N."/>
            <person name="Submissions S."/>
        </authorList>
    </citation>
    <scope>NUCLEOTIDE SEQUENCE [LARGE SCALE GENOMIC DNA]</scope>
    <source>
        <strain evidence="3 4">DSM 17833</strain>
    </source>
</reference>
<dbReference type="PROSITE" id="PS51257">
    <property type="entry name" value="PROKAR_LIPOPROTEIN"/>
    <property type="match status" value="1"/>
</dbReference>